<accession>A0A6L9U8E3</accession>
<name>A0A6L9U8E3_9HYPH</name>
<evidence type="ECO:0000313" key="2">
    <source>
        <dbReference type="Proteomes" id="UP000483035"/>
    </source>
</evidence>
<dbReference type="RefSeq" id="WP_163989293.1">
    <property type="nucleotide sequence ID" value="NZ_WUEY01000011.1"/>
</dbReference>
<dbReference type="EMBL" id="WUEY01000011">
    <property type="protein sequence ID" value="NEI72205.1"/>
    <property type="molecule type" value="Genomic_DNA"/>
</dbReference>
<dbReference type="AlphaFoldDB" id="A0A6L9U8E3"/>
<comment type="caution">
    <text evidence="1">The sequence shown here is derived from an EMBL/GenBank/DDBJ whole genome shotgun (WGS) entry which is preliminary data.</text>
</comment>
<proteinExistence type="predicted"/>
<dbReference type="Proteomes" id="UP000483035">
    <property type="component" value="Unassembled WGS sequence"/>
</dbReference>
<sequence>MTGHSDFTEDEVDAVRRFYDFTIAKEDRVARLMELELYDRDWLNDRGKAIRKMLEGPRKGSKEEIAALSRNYGARTQEEETAAKQHLLALNLAYVSANGGIFLNIRGEMLQNEQFKIYR</sequence>
<reference evidence="1 2" key="1">
    <citation type="submission" date="2019-12" db="EMBL/GenBank/DDBJ databases">
        <title>Rhizobium genotypes associated with high levels of biological nitrogen fixation by grain legumes in a temperate-maritime cropping system.</title>
        <authorList>
            <person name="Maluk M."/>
            <person name="Francesc Ferrando Molina F."/>
            <person name="Lopez Del Egido L."/>
            <person name="Lafos M."/>
            <person name="Langarica-Fuentes A."/>
            <person name="Gebre Yohannes G."/>
            <person name="Young M.W."/>
            <person name="Martin P."/>
            <person name="Gantlett R."/>
            <person name="Kenicer G."/>
            <person name="Hawes C."/>
            <person name="Begg G.S."/>
            <person name="Quilliam R.S."/>
            <person name="Squire G.R."/>
            <person name="Poole P.S."/>
            <person name="Young P.W."/>
            <person name="Iannetta P.M."/>
            <person name="James E.K."/>
        </authorList>
    </citation>
    <scope>NUCLEOTIDE SEQUENCE [LARGE SCALE GENOMIC DNA]</scope>
    <source>
        <strain evidence="1 2">JHI1118</strain>
    </source>
</reference>
<gene>
    <name evidence="1" type="ORF">GR212_21705</name>
</gene>
<evidence type="ECO:0000313" key="1">
    <source>
        <dbReference type="EMBL" id="NEI72205.1"/>
    </source>
</evidence>
<organism evidence="1 2">
    <name type="scientific">Rhizobium lusitanum</name>
    <dbReference type="NCBI Taxonomy" id="293958"/>
    <lineage>
        <taxon>Bacteria</taxon>
        <taxon>Pseudomonadati</taxon>
        <taxon>Pseudomonadota</taxon>
        <taxon>Alphaproteobacteria</taxon>
        <taxon>Hyphomicrobiales</taxon>
        <taxon>Rhizobiaceae</taxon>
        <taxon>Rhizobium/Agrobacterium group</taxon>
        <taxon>Rhizobium</taxon>
    </lineage>
</organism>
<protein>
    <submittedName>
        <fullName evidence="1">Uncharacterized protein</fullName>
    </submittedName>
</protein>